<name>A0ABQ7D8E6_BRACR</name>
<feature type="compositionally biased region" description="Basic and acidic residues" evidence="1">
    <location>
        <begin position="127"/>
        <end position="156"/>
    </location>
</feature>
<evidence type="ECO:0000313" key="2">
    <source>
        <dbReference type="EMBL" id="KAF3567334.1"/>
    </source>
</evidence>
<protein>
    <submittedName>
        <fullName evidence="2">Uncharacterized protein</fullName>
    </submittedName>
</protein>
<dbReference type="Proteomes" id="UP000266723">
    <property type="component" value="Unassembled WGS sequence"/>
</dbReference>
<feature type="region of interest" description="Disordered" evidence="1">
    <location>
        <begin position="521"/>
        <end position="561"/>
    </location>
</feature>
<feature type="compositionally biased region" description="Basic and acidic residues" evidence="1">
    <location>
        <begin position="614"/>
        <end position="629"/>
    </location>
</feature>
<feature type="compositionally biased region" description="Polar residues" evidence="1">
    <location>
        <begin position="551"/>
        <end position="561"/>
    </location>
</feature>
<feature type="region of interest" description="Disordered" evidence="1">
    <location>
        <begin position="1"/>
        <end position="24"/>
    </location>
</feature>
<feature type="region of interest" description="Disordered" evidence="1">
    <location>
        <begin position="70"/>
        <end position="213"/>
    </location>
</feature>
<gene>
    <name evidence="2" type="ORF">DY000_02016241</name>
</gene>
<sequence>MSTDNANNMQTPLNRGNDTDLHTPTADVSAANAATLEEFKKMFSAYEKWSEEQDKLANTLTKQVETLTTRTRAIRPHGTTKIRGKRLNFATPLDRPGTAQERPSGQSPREISPAEKRNSKSPPPPAKDSEGNEVEHVDLDPSEVSKDTEEDADRHLRWTRSRSARESSPFDKPKKEEEETLNWYEQEELTEKQTEITRSKRRQARKSADEKSDIRDLRDYITKTAAERPSTRTARSLRSDRARAKLGRSVATELKPSSVATVLERGILPTALVVQISRISGKLGFSYFPILNENRQCKFPFSQFGARRRGGGTDQSNSQPHNAQPYMSTDNTNNMQTPLNGGASDDLNTPAPAVSAANVIANAATLEESKKMFCAYEKRSEEHDKLVDTLTKKVKTLMARTRAVLLRGSTKIRGRKLDFATPLDRPGTSRERPSGKNPSKASPAEKQNSELLPLPAKDSEVNEVEHVDLDPSDVSNDTEEDADRHPRRTRSRSARESSPFDKPMKKEEEILYWDEHEELAEKQTETKKKNSRNDKYVRHEGEELRGAHNYAINSDQGRTTGNTWTRNQGYDENTFYEFHQSRGHSTTNCNVLGARLPAKLLAGELSEVTSVKDLILETDRPPRTDRDPPAENAPQRNQSGDKRGRRPDDKGNDNNRRNRNRKIDSRLVTAQTLKPRVNLGLALNPSHWSLTSQDMISKNDARS</sequence>
<feature type="region of interest" description="Disordered" evidence="1">
    <location>
        <begin position="613"/>
        <end position="669"/>
    </location>
</feature>
<feature type="region of interest" description="Disordered" evidence="1">
    <location>
        <begin position="416"/>
        <end position="507"/>
    </location>
</feature>
<proteinExistence type="predicted"/>
<accession>A0ABQ7D8E6</accession>
<feature type="compositionally biased region" description="Basic and acidic residues" evidence="1">
    <location>
        <begin position="639"/>
        <end position="665"/>
    </location>
</feature>
<keyword evidence="3" id="KW-1185">Reference proteome</keyword>
<feature type="compositionally biased region" description="Basic and acidic residues" evidence="1">
    <location>
        <begin position="493"/>
        <end position="507"/>
    </location>
</feature>
<organism evidence="2 3">
    <name type="scientific">Brassica cretica</name>
    <name type="common">Mustard</name>
    <dbReference type="NCBI Taxonomy" id="69181"/>
    <lineage>
        <taxon>Eukaryota</taxon>
        <taxon>Viridiplantae</taxon>
        <taxon>Streptophyta</taxon>
        <taxon>Embryophyta</taxon>
        <taxon>Tracheophyta</taxon>
        <taxon>Spermatophyta</taxon>
        <taxon>Magnoliopsida</taxon>
        <taxon>eudicotyledons</taxon>
        <taxon>Gunneridae</taxon>
        <taxon>Pentapetalae</taxon>
        <taxon>rosids</taxon>
        <taxon>malvids</taxon>
        <taxon>Brassicales</taxon>
        <taxon>Brassicaceae</taxon>
        <taxon>Brassiceae</taxon>
        <taxon>Brassica</taxon>
    </lineage>
</organism>
<dbReference type="EMBL" id="QGKV02000759">
    <property type="protein sequence ID" value="KAF3567334.1"/>
    <property type="molecule type" value="Genomic_DNA"/>
</dbReference>
<feature type="compositionally biased region" description="Basic and acidic residues" evidence="1">
    <location>
        <begin position="163"/>
        <end position="177"/>
    </location>
</feature>
<feature type="compositionally biased region" description="Polar residues" evidence="1">
    <location>
        <begin position="1"/>
        <end position="16"/>
    </location>
</feature>
<feature type="compositionally biased region" description="Basic residues" evidence="1">
    <location>
        <begin position="72"/>
        <end position="86"/>
    </location>
</feature>
<comment type="caution">
    <text evidence="2">The sequence shown here is derived from an EMBL/GenBank/DDBJ whole genome shotgun (WGS) entry which is preliminary data.</text>
</comment>
<feature type="compositionally biased region" description="Basic and acidic residues" evidence="1">
    <location>
        <begin position="457"/>
        <end position="469"/>
    </location>
</feature>
<feature type="compositionally biased region" description="Basic and acidic residues" evidence="1">
    <location>
        <begin position="521"/>
        <end position="546"/>
    </location>
</feature>
<evidence type="ECO:0000313" key="3">
    <source>
        <dbReference type="Proteomes" id="UP000266723"/>
    </source>
</evidence>
<feature type="compositionally biased region" description="Polar residues" evidence="1">
    <location>
        <begin position="436"/>
        <end position="450"/>
    </location>
</feature>
<reference evidence="2 3" key="1">
    <citation type="journal article" date="2020" name="BMC Genomics">
        <title>Intraspecific diversification of the crop wild relative Brassica cretica Lam. using demographic model selection.</title>
        <authorList>
            <person name="Kioukis A."/>
            <person name="Michalopoulou V.A."/>
            <person name="Briers L."/>
            <person name="Pirintsos S."/>
            <person name="Studholme D.J."/>
            <person name="Pavlidis P."/>
            <person name="Sarris P.F."/>
        </authorList>
    </citation>
    <scope>NUCLEOTIDE SEQUENCE [LARGE SCALE GENOMIC DNA]</scope>
    <source>
        <strain evidence="3">cv. PFS-1207/04</strain>
    </source>
</reference>
<feature type="compositionally biased region" description="Basic and acidic residues" evidence="1">
    <location>
        <begin position="189"/>
        <end position="198"/>
    </location>
</feature>
<evidence type="ECO:0000256" key="1">
    <source>
        <dbReference type="SAM" id="MobiDB-lite"/>
    </source>
</evidence>